<reference evidence="2" key="2">
    <citation type="journal article" date="2015" name="Data Brief">
        <title>Shoot transcriptome of the giant reed, Arundo donax.</title>
        <authorList>
            <person name="Barrero R.A."/>
            <person name="Guerrero F.D."/>
            <person name="Moolhuijzen P."/>
            <person name="Goolsby J.A."/>
            <person name="Tidwell J."/>
            <person name="Bellgard S.E."/>
            <person name="Bellgard M.I."/>
        </authorList>
    </citation>
    <scope>NUCLEOTIDE SEQUENCE</scope>
    <source>
        <tissue evidence="2">Shoot tissue taken approximately 20 cm above the soil surface</tissue>
    </source>
</reference>
<proteinExistence type="predicted"/>
<name>A0A0A8XX56_ARUDO</name>
<evidence type="ECO:0000313" key="2">
    <source>
        <dbReference type="EMBL" id="JAD16287.1"/>
    </source>
</evidence>
<feature type="region of interest" description="Disordered" evidence="1">
    <location>
        <begin position="21"/>
        <end position="49"/>
    </location>
</feature>
<feature type="compositionally biased region" description="Basic and acidic residues" evidence="1">
    <location>
        <begin position="40"/>
        <end position="49"/>
    </location>
</feature>
<sequence>MYHICSSFFTLYVKKKGISTQPTEHPTLQNLSLSIPQSSPERKKILRTE</sequence>
<organism evidence="2">
    <name type="scientific">Arundo donax</name>
    <name type="common">Giant reed</name>
    <name type="synonym">Donax arundinaceus</name>
    <dbReference type="NCBI Taxonomy" id="35708"/>
    <lineage>
        <taxon>Eukaryota</taxon>
        <taxon>Viridiplantae</taxon>
        <taxon>Streptophyta</taxon>
        <taxon>Embryophyta</taxon>
        <taxon>Tracheophyta</taxon>
        <taxon>Spermatophyta</taxon>
        <taxon>Magnoliopsida</taxon>
        <taxon>Liliopsida</taxon>
        <taxon>Poales</taxon>
        <taxon>Poaceae</taxon>
        <taxon>PACMAD clade</taxon>
        <taxon>Arundinoideae</taxon>
        <taxon>Arundineae</taxon>
        <taxon>Arundo</taxon>
    </lineage>
</organism>
<evidence type="ECO:0000256" key="1">
    <source>
        <dbReference type="SAM" id="MobiDB-lite"/>
    </source>
</evidence>
<dbReference type="AlphaFoldDB" id="A0A0A8XX56"/>
<dbReference type="EMBL" id="GBRH01281608">
    <property type="protein sequence ID" value="JAD16287.1"/>
    <property type="molecule type" value="Transcribed_RNA"/>
</dbReference>
<reference evidence="2" key="1">
    <citation type="submission" date="2014-09" db="EMBL/GenBank/DDBJ databases">
        <authorList>
            <person name="Magalhaes I.L.F."/>
            <person name="Oliveira U."/>
            <person name="Santos F.R."/>
            <person name="Vidigal T.H.D.A."/>
            <person name="Brescovit A.D."/>
            <person name="Santos A.J."/>
        </authorList>
    </citation>
    <scope>NUCLEOTIDE SEQUENCE</scope>
    <source>
        <tissue evidence="2">Shoot tissue taken approximately 20 cm above the soil surface</tissue>
    </source>
</reference>
<accession>A0A0A8XX56</accession>
<feature type="compositionally biased region" description="Polar residues" evidence="1">
    <location>
        <begin position="21"/>
        <end position="39"/>
    </location>
</feature>
<protein>
    <submittedName>
        <fullName evidence="2">Uncharacterized protein</fullName>
    </submittedName>
</protein>